<dbReference type="Proteomes" id="UP000324897">
    <property type="component" value="Unassembled WGS sequence"/>
</dbReference>
<dbReference type="Gramene" id="TVU36044">
    <property type="protein sequence ID" value="TVU36044"/>
    <property type="gene ID" value="EJB05_17955"/>
</dbReference>
<comment type="caution">
    <text evidence="1">The sequence shown here is derived from an EMBL/GenBank/DDBJ whole genome shotgun (WGS) entry which is preliminary data.</text>
</comment>
<dbReference type="AlphaFoldDB" id="A0A5J9VKR3"/>
<protein>
    <submittedName>
        <fullName evidence="1">Uncharacterized protein</fullName>
    </submittedName>
</protein>
<evidence type="ECO:0000313" key="1">
    <source>
        <dbReference type="EMBL" id="TVU36044.1"/>
    </source>
</evidence>
<reference evidence="1 2" key="1">
    <citation type="journal article" date="2019" name="Sci. Rep.">
        <title>A high-quality genome of Eragrostis curvula grass provides insights into Poaceae evolution and supports new strategies to enhance forage quality.</title>
        <authorList>
            <person name="Carballo J."/>
            <person name="Santos B.A.C.M."/>
            <person name="Zappacosta D."/>
            <person name="Garbus I."/>
            <person name="Selva J.P."/>
            <person name="Gallo C.A."/>
            <person name="Diaz A."/>
            <person name="Albertini E."/>
            <person name="Caccamo M."/>
            <person name="Echenique V."/>
        </authorList>
    </citation>
    <scope>NUCLEOTIDE SEQUENCE [LARGE SCALE GENOMIC DNA]</scope>
    <source>
        <strain evidence="2">cv. Victoria</strain>
        <tissue evidence="1">Leaf</tissue>
    </source>
</reference>
<dbReference type="EMBL" id="RWGY01000009">
    <property type="protein sequence ID" value="TVU36044.1"/>
    <property type="molecule type" value="Genomic_DNA"/>
</dbReference>
<evidence type="ECO:0000313" key="2">
    <source>
        <dbReference type="Proteomes" id="UP000324897"/>
    </source>
</evidence>
<keyword evidence="2" id="KW-1185">Reference proteome</keyword>
<feature type="non-terminal residue" evidence="1">
    <location>
        <position position="1"/>
    </location>
</feature>
<feature type="non-terminal residue" evidence="1">
    <location>
        <position position="160"/>
    </location>
</feature>
<gene>
    <name evidence="1" type="ORF">EJB05_17955</name>
</gene>
<proteinExistence type="predicted"/>
<organism evidence="1 2">
    <name type="scientific">Eragrostis curvula</name>
    <name type="common">weeping love grass</name>
    <dbReference type="NCBI Taxonomy" id="38414"/>
    <lineage>
        <taxon>Eukaryota</taxon>
        <taxon>Viridiplantae</taxon>
        <taxon>Streptophyta</taxon>
        <taxon>Embryophyta</taxon>
        <taxon>Tracheophyta</taxon>
        <taxon>Spermatophyta</taxon>
        <taxon>Magnoliopsida</taxon>
        <taxon>Liliopsida</taxon>
        <taxon>Poales</taxon>
        <taxon>Poaceae</taxon>
        <taxon>PACMAD clade</taxon>
        <taxon>Chloridoideae</taxon>
        <taxon>Eragrostideae</taxon>
        <taxon>Eragrostidinae</taxon>
        <taxon>Eragrostis</taxon>
    </lineage>
</organism>
<name>A0A5J9VKR3_9POAL</name>
<sequence length="160" mass="17787">MLGWFPVSLYCLVGSRFLQRSRRRLAAASPAGNRSWRRVPVPGALRCLMPASADTDSGDILGLNLSHKRLPALRDSTPEKPIARSVPLLVSKARNHDLTRCKAMRCVRKAKPSLLSYVLSLNHLMQGRRPRVCRCVDNIHTTRPARHDTNLSAALKSQSA</sequence>
<accession>A0A5J9VKR3</accession>